<protein>
    <submittedName>
        <fullName evidence="1">Uncharacterized protein</fullName>
    </submittedName>
</protein>
<name>A0A0A9B4Z1_ARUDO</name>
<sequence length="37" mass="4287">MVVRLLSGDLTPFGVRLMASCGLYVCSQSLWRRRCRR</sequence>
<proteinExistence type="predicted"/>
<reference evidence="1" key="2">
    <citation type="journal article" date="2015" name="Data Brief">
        <title>Shoot transcriptome of the giant reed, Arundo donax.</title>
        <authorList>
            <person name="Barrero R.A."/>
            <person name="Guerrero F.D."/>
            <person name="Moolhuijzen P."/>
            <person name="Goolsby J.A."/>
            <person name="Tidwell J."/>
            <person name="Bellgard S.E."/>
            <person name="Bellgard M.I."/>
        </authorList>
    </citation>
    <scope>NUCLEOTIDE SEQUENCE</scope>
    <source>
        <tissue evidence="1">Shoot tissue taken approximately 20 cm above the soil surface</tissue>
    </source>
</reference>
<organism evidence="1">
    <name type="scientific">Arundo donax</name>
    <name type="common">Giant reed</name>
    <name type="synonym">Donax arundinaceus</name>
    <dbReference type="NCBI Taxonomy" id="35708"/>
    <lineage>
        <taxon>Eukaryota</taxon>
        <taxon>Viridiplantae</taxon>
        <taxon>Streptophyta</taxon>
        <taxon>Embryophyta</taxon>
        <taxon>Tracheophyta</taxon>
        <taxon>Spermatophyta</taxon>
        <taxon>Magnoliopsida</taxon>
        <taxon>Liliopsida</taxon>
        <taxon>Poales</taxon>
        <taxon>Poaceae</taxon>
        <taxon>PACMAD clade</taxon>
        <taxon>Arundinoideae</taxon>
        <taxon>Arundineae</taxon>
        <taxon>Arundo</taxon>
    </lineage>
</organism>
<dbReference type="EMBL" id="GBRH01241665">
    <property type="protein sequence ID" value="JAD56230.1"/>
    <property type="molecule type" value="Transcribed_RNA"/>
</dbReference>
<evidence type="ECO:0000313" key="1">
    <source>
        <dbReference type="EMBL" id="JAD56230.1"/>
    </source>
</evidence>
<dbReference type="AlphaFoldDB" id="A0A0A9B4Z1"/>
<reference evidence="1" key="1">
    <citation type="submission" date="2014-09" db="EMBL/GenBank/DDBJ databases">
        <authorList>
            <person name="Magalhaes I.L.F."/>
            <person name="Oliveira U."/>
            <person name="Santos F.R."/>
            <person name="Vidigal T.H.D.A."/>
            <person name="Brescovit A.D."/>
            <person name="Santos A.J."/>
        </authorList>
    </citation>
    <scope>NUCLEOTIDE SEQUENCE</scope>
    <source>
        <tissue evidence="1">Shoot tissue taken approximately 20 cm above the soil surface</tissue>
    </source>
</reference>
<accession>A0A0A9B4Z1</accession>